<accession>A0A433RS19</accession>
<dbReference type="InterPro" id="IPR037100">
    <property type="entry name" value="Spo0B_C_sf"/>
</dbReference>
<protein>
    <submittedName>
        <fullName evidence="5">Sporulation protein</fullName>
    </submittedName>
</protein>
<dbReference type="SUPFAM" id="SSF55890">
    <property type="entry name" value="Sporulation response regulatory protein Spo0B"/>
    <property type="match status" value="1"/>
</dbReference>
<dbReference type="RefSeq" id="WP_126991086.1">
    <property type="nucleotide sequence ID" value="NZ_JTFC01000032.1"/>
</dbReference>
<evidence type="ECO:0000256" key="2">
    <source>
        <dbReference type="ARBA" id="ARBA00022679"/>
    </source>
</evidence>
<organism evidence="5 6">
    <name type="scientific">Candidatus Kurthia intestinigallinarum</name>
    <dbReference type="NCBI Taxonomy" id="1562256"/>
    <lineage>
        <taxon>Bacteria</taxon>
        <taxon>Bacillati</taxon>
        <taxon>Bacillota</taxon>
        <taxon>Bacilli</taxon>
        <taxon>Bacillales</taxon>
        <taxon>Caryophanaceae</taxon>
        <taxon>Kurthia</taxon>
    </lineage>
</organism>
<dbReference type="Gene3D" id="1.10.287.130">
    <property type="match status" value="1"/>
</dbReference>
<comment type="caution">
    <text evidence="5">The sequence shown here is derived from an EMBL/GenBank/DDBJ whole genome shotgun (WGS) entry which is preliminary data.</text>
</comment>
<dbReference type="AlphaFoldDB" id="A0A433RS19"/>
<dbReference type="GO" id="GO:0000155">
    <property type="term" value="F:phosphorelay sensor kinase activity"/>
    <property type="evidence" value="ECO:0007669"/>
    <property type="project" value="InterPro"/>
</dbReference>
<reference evidence="5 6" key="1">
    <citation type="submission" date="2014-11" db="EMBL/GenBank/DDBJ databases">
        <title>Genome sequence and analysis of novel Kurthia sp.</title>
        <authorList>
            <person name="Lawson J.N."/>
            <person name="Gonzalez J.E."/>
            <person name="Rinauldi L."/>
            <person name="Xuan Z."/>
            <person name="Firman A."/>
            <person name="Shaddox L."/>
            <person name="Trudeau A."/>
            <person name="Shah S."/>
            <person name="Reiman D."/>
        </authorList>
    </citation>
    <scope>NUCLEOTIDE SEQUENCE [LARGE SCALE GENOMIC DNA]</scope>
    <source>
        <strain evidence="5 6">3B1D</strain>
    </source>
</reference>
<dbReference type="InterPro" id="IPR039506">
    <property type="entry name" value="SPOB_a"/>
</dbReference>
<dbReference type="Proteomes" id="UP000288623">
    <property type="component" value="Unassembled WGS sequence"/>
</dbReference>
<sequence>MTERPLTINEVLRFVHHDFMNQLQLVKMNLDLERVEAAQSAMSDIVEASQTFFNINRLGIQRTIEWLHTASWRFPSLEILIDCNIEGTARESWDEPLRDCLEQSVQAIYKGLDPLVEQRLSLNVFANEIEFEISFDFIGKTSTKTISFDLTGTELQLEEPSFCEERWYYSIYAHKEGL</sequence>
<dbReference type="OrthoDB" id="2375606at2"/>
<evidence type="ECO:0000259" key="4">
    <source>
        <dbReference type="Pfam" id="PF14689"/>
    </source>
</evidence>
<dbReference type="Pfam" id="PF14689">
    <property type="entry name" value="SPOB_a"/>
    <property type="match status" value="1"/>
</dbReference>
<keyword evidence="6" id="KW-1185">Reference proteome</keyword>
<keyword evidence="1" id="KW-0597">Phosphoprotein</keyword>
<dbReference type="InterPro" id="IPR016120">
    <property type="entry name" value="Sig_transdc_His_kin_SpoOB"/>
</dbReference>
<evidence type="ECO:0000256" key="3">
    <source>
        <dbReference type="ARBA" id="ARBA00022777"/>
    </source>
</evidence>
<keyword evidence="2" id="KW-0808">Transferase</keyword>
<proteinExistence type="predicted"/>
<gene>
    <name evidence="5" type="ORF">QI30_13135</name>
</gene>
<keyword evidence="3" id="KW-0418">Kinase</keyword>
<evidence type="ECO:0000313" key="6">
    <source>
        <dbReference type="Proteomes" id="UP000288623"/>
    </source>
</evidence>
<name>A0A433RS19_9BACL</name>
<evidence type="ECO:0000313" key="5">
    <source>
        <dbReference type="EMBL" id="RUS54356.1"/>
    </source>
</evidence>
<feature type="domain" description="SpoOB alpha-helical" evidence="4">
    <location>
        <begin position="7"/>
        <end position="56"/>
    </location>
</feature>
<dbReference type="Gene3D" id="3.30.565.30">
    <property type="entry name" value="Sporulation initiation phosphotransferase B (SpoOB), C-terminal domain"/>
    <property type="match status" value="1"/>
</dbReference>
<evidence type="ECO:0000256" key="1">
    <source>
        <dbReference type="ARBA" id="ARBA00022553"/>
    </source>
</evidence>
<dbReference type="EMBL" id="JTFC01000032">
    <property type="protein sequence ID" value="RUS54356.1"/>
    <property type="molecule type" value="Genomic_DNA"/>
</dbReference>